<protein>
    <submittedName>
        <fullName evidence="1">Uncharacterized protein</fullName>
    </submittedName>
</protein>
<evidence type="ECO:0000313" key="1">
    <source>
        <dbReference type="EMBL" id="KAH0901842.1"/>
    </source>
</evidence>
<dbReference type="Proteomes" id="UP000824890">
    <property type="component" value="Unassembled WGS sequence"/>
</dbReference>
<name>A0ABQ8BAJ7_BRANA</name>
<sequence>MIRVWMILILQQTWRYLRLMLLEEARERFRMKETRQERRSCCVSEQQKKKQSIDRETKSFIEGLVHSSVNSLGDILRAQMASMESMFKERMGNMESRVSQLREAISLCVEEAFLRAKPMKLRLRPKPFKLQQRKRSIKLKLQLRKRYFLKESVELDVLVSRMLS</sequence>
<evidence type="ECO:0000313" key="2">
    <source>
        <dbReference type="Proteomes" id="UP000824890"/>
    </source>
</evidence>
<proteinExistence type="predicted"/>
<accession>A0ABQ8BAJ7</accession>
<gene>
    <name evidence="1" type="ORF">HID58_041345</name>
</gene>
<keyword evidence="2" id="KW-1185">Reference proteome</keyword>
<dbReference type="EMBL" id="JAGKQM010000011">
    <property type="protein sequence ID" value="KAH0901842.1"/>
    <property type="molecule type" value="Genomic_DNA"/>
</dbReference>
<reference evidence="1 2" key="1">
    <citation type="submission" date="2021-05" db="EMBL/GenBank/DDBJ databases">
        <title>Genome Assembly of Synthetic Allotetraploid Brassica napus Reveals Homoeologous Exchanges between Subgenomes.</title>
        <authorList>
            <person name="Davis J.T."/>
        </authorList>
    </citation>
    <scope>NUCLEOTIDE SEQUENCE [LARGE SCALE GENOMIC DNA]</scope>
    <source>
        <strain evidence="2">cv. Da-Ae</strain>
        <tissue evidence="1">Seedling</tissue>
    </source>
</reference>
<comment type="caution">
    <text evidence="1">The sequence shown here is derived from an EMBL/GenBank/DDBJ whole genome shotgun (WGS) entry which is preliminary data.</text>
</comment>
<organism evidence="1 2">
    <name type="scientific">Brassica napus</name>
    <name type="common">Rape</name>
    <dbReference type="NCBI Taxonomy" id="3708"/>
    <lineage>
        <taxon>Eukaryota</taxon>
        <taxon>Viridiplantae</taxon>
        <taxon>Streptophyta</taxon>
        <taxon>Embryophyta</taxon>
        <taxon>Tracheophyta</taxon>
        <taxon>Spermatophyta</taxon>
        <taxon>Magnoliopsida</taxon>
        <taxon>eudicotyledons</taxon>
        <taxon>Gunneridae</taxon>
        <taxon>Pentapetalae</taxon>
        <taxon>rosids</taxon>
        <taxon>malvids</taxon>
        <taxon>Brassicales</taxon>
        <taxon>Brassicaceae</taxon>
        <taxon>Brassiceae</taxon>
        <taxon>Brassica</taxon>
    </lineage>
</organism>